<organism evidence="10 11">
    <name type="scientific">Ranatra chinensis</name>
    <dbReference type="NCBI Taxonomy" id="642074"/>
    <lineage>
        <taxon>Eukaryota</taxon>
        <taxon>Metazoa</taxon>
        <taxon>Ecdysozoa</taxon>
        <taxon>Arthropoda</taxon>
        <taxon>Hexapoda</taxon>
        <taxon>Insecta</taxon>
        <taxon>Pterygota</taxon>
        <taxon>Neoptera</taxon>
        <taxon>Paraneoptera</taxon>
        <taxon>Hemiptera</taxon>
        <taxon>Heteroptera</taxon>
        <taxon>Panheteroptera</taxon>
        <taxon>Nepomorpha</taxon>
        <taxon>Nepidae</taxon>
        <taxon>Ranatrinae</taxon>
        <taxon>Ranatra</taxon>
    </lineage>
</organism>
<dbReference type="AlphaFoldDB" id="A0ABD0ZC77"/>
<keyword evidence="6" id="KW-0722">Serine protease inhibitor</keyword>
<dbReference type="EMBL" id="JBFDAA010000004">
    <property type="protein sequence ID" value="KAL1137684.1"/>
    <property type="molecule type" value="Genomic_DNA"/>
</dbReference>
<dbReference type="Proteomes" id="UP001558652">
    <property type="component" value="Unassembled WGS sequence"/>
</dbReference>
<comment type="similarity">
    <text evidence="2 8">Belongs to the serpin family.</text>
</comment>
<comment type="caution">
    <text evidence="10">The sequence shown here is derived from an EMBL/GenBank/DDBJ whole genome shotgun (WGS) entry which is preliminary data.</text>
</comment>
<dbReference type="PANTHER" id="PTHR11461">
    <property type="entry name" value="SERINE PROTEASE INHIBITOR, SERPIN"/>
    <property type="match status" value="1"/>
</dbReference>
<evidence type="ECO:0000256" key="8">
    <source>
        <dbReference type="RuleBase" id="RU000411"/>
    </source>
</evidence>
<evidence type="ECO:0000256" key="5">
    <source>
        <dbReference type="ARBA" id="ARBA00022729"/>
    </source>
</evidence>
<keyword evidence="5" id="KW-0732">Signal</keyword>
<sequence length="298" mass="33275">MGATEGGAQKALELLIEGSNKFALDLFKAVAKNNTDNIIVSPTSLMIVLSLAYTGARGLTAKEMSDVLGLPSSMEDVLIGCNQLLKDLQHPVLKLANKMFVDESMQLKEEFQKNALEYFLASAAQVDFGKSEEARQTINSWVEDNTNNKIKDLFKPGTLDSSSVLVLVNAIHFKAKWLYPFDSEMTEKEKFYVTPDTTVDVDMMSARDKFLFKHNEELGAKMLVLPYEGDDFHMVIILPDAKDGLAAVEEKLHTLDLAKEIPTFQNITVSLGLPKFKFEKTMDLNEILQGVNVFFCFV</sequence>
<comment type="subcellular location">
    <subcellularLocation>
        <location evidence="1">Secreted</location>
    </subcellularLocation>
</comment>
<evidence type="ECO:0000256" key="2">
    <source>
        <dbReference type="ARBA" id="ARBA00009500"/>
    </source>
</evidence>
<dbReference type="Gene3D" id="2.30.39.10">
    <property type="entry name" value="Alpha-1-antitrypsin, domain 1"/>
    <property type="match status" value="1"/>
</dbReference>
<gene>
    <name evidence="10" type="ORF">AAG570_009380</name>
</gene>
<evidence type="ECO:0000256" key="3">
    <source>
        <dbReference type="ARBA" id="ARBA00022525"/>
    </source>
</evidence>
<reference evidence="10 11" key="1">
    <citation type="submission" date="2024-07" db="EMBL/GenBank/DDBJ databases">
        <title>Chromosome-level genome assembly of the water stick insect Ranatra chinensis (Heteroptera: Nepidae).</title>
        <authorList>
            <person name="Liu X."/>
        </authorList>
    </citation>
    <scope>NUCLEOTIDE SEQUENCE [LARGE SCALE GENOMIC DNA]</scope>
    <source>
        <strain evidence="10">Cailab_2021Rc</strain>
        <tissue evidence="10">Muscle</tissue>
    </source>
</reference>
<dbReference type="Pfam" id="PF00079">
    <property type="entry name" value="Serpin"/>
    <property type="match status" value="1"/>
</dbReference>
<evidence type="ECO:0000256" key="6">
    <source>
        <dbReference type="ARBA" id="ARBA00022900"/>
    </source>
</evidence>
<dbReference type="PANTHER" id="PTHR11461:SF211">
    <property type="entry name" value="GH10112P-RELATED"/>
    <property type="match status" value="1"/>
</dbReference>
<proteinExistence type="inferred from homology"/>
<dbReference type="CDD" id="cd19601">
    <property type="entry name" value="serpin42Da-like"/>
    <property type="match status" value="1"/>
</dbReference>
<evidence type="ECO:0000256" key="4">
    <source>
        <dbReference type="ARBA" id="ARBA00022690"/>
    </source>
</evidence>
<dbReference type="GO" id="GO:0004867">
    <property type="term" value="F:serine-type endopeptidase inhibitor activity"/>
    <property type="evidence" value="ECO:0007669"/>
    <property type="project" value="UniProtKB-KW"/>
</dbReference>
<dbReference type="GO" id="GO:0005576">
    <property type="term" value="C:extracellular region"/>
    <property type="evidence" value="ECO:0007669"/>
    <property type="project" value="UniProtKB-SubCell"/>
</dbReference>
<dbReference type="FunFam" id="2.30.39.10:FF:000030">
    <property type="entry name" value="Serpin 2"/>
    <property type="match status" value="1"/>
</dbReference>
<evidence type="ECO:0000259" key="9">
    <source>
        <dbReference type="SMART" id="SM00093"/>
    </source>
</evidence>
<name>A0ABD0ZC77_9HEMI</name>
<evidence type="ECO:0000256" key="1">
    <source>
        <dbReference type="ARBA" id="ARBA00004613"/>
    </source>
</evidence>
<evidence type="ECO:0000313" key="10">
    <source>
        <dbReference type="EMBL" id="KAL1137684.1"/>
    </source>
</evidence>
<keyword evidence="4" id="KW-0646">Protease inhibitor</keyword>
<protein>
    <recommendedName>
        <fullName evidence="9">Serpin domain-containing protein</fullName>
    </recommendedName>
</protein>
<keyword evidence="3" id="KW-0964">Secreted</keyword>
<evidence type="ECO:0000313" key="11">
    <source>
        <dbReference type="Proteomes" id="UP001558652"/>
    </source>
</evidence>
<dbReference type="InterPro" id="IPR042178">
    <property type="entry name" value="Serpin_sf_1"/>
</dbReference>
<dbReference type="Gene3D" id="3.30.497.10">
    <property type="entry name" value="Antithrombin, subunit I, domain 2"/>
    <property type="match status" value="1"/>
</dbReference>
<evidence type="ECO:0000256" key="7">
    <source>
        <dbReference type="ARBA" id="ARBA00023180"/>
    </source>
</evidence>
<dbReference type="SUPFAM" id="SSF56574">
    <property type="entry name" value="Serpins"/>
    <property type="match status" value="1"/>
</dbReference>
<dbReference type="SMART" id="SM00093">
    <property type="entry name" value="SERPIN"/>
    <property type="match status" value="1"/>
</dbReference>
<keyword evidence="11" id="KW-1185">Reference proteome</keyword>
<dbReference type="InterPro" id="IPR023796">
    <property type="entry name" value="Serpin_dom"/>
</dbReference>
<accession>A0ABD0ZC77</accession>
<feature type="domain" description="Serpin" evidence="9">
    <location>
        <begin position="24"/>
        <end position="298"/>
    </location>
</feature>
<dbReference type="InterPro" id="IPR036186">
    <property type="entry name" value="Serpin_sf"/>
</dbReference>
<keyword evidence="7" id="KW-0325">Glycoprotein</keyword>
<dbReference type="InterPro" id="IPR042185">
    <property type="entry name" value="Serpin_sf_2"/>
</dbReference>
<dbReference type="InterPro" id="IPR000215">
    <property type="entry name" value="Serpin_fam"/>
</dbReference>